<evidence type="ECO:0000313" key="2">
    <source>
        <dbReference type="EMBL" id="VAW93113.1"/>
    </source>
</evidence>
<evidence type="ECO:0000256" key="1">
    <source>
        <dbReference type="SAM" id="Phobius"/>
    </source>
</evidence>
<reference evidence="2" key="1">
    <citation type="submission" date="2018-06" db="EMBL/GenBank/DDBJ databases">
        <authorList>
            <person name="Zhirakovskaya E."/>
        </authorList>
    </citation>
    <scope>NUCLEOTIDE SEQUENCE</scope>
</reference>
<organism evidence="2">
    <name type="scientific">hydrothermal vent metagenome</name>
    <dbReference type="NCBI Taxonomy" id="652676"/>
    <lineage>
        <taxon>unclassified sequences</taxon>
        <taxon>metagenomes</taxon>
        <taxon>ecological metagenomes</taxon>
    </lineage>
</organism>
<proteinExistence type="predicted"/>
<dbReference type="AlphaFoldDB" id="A0A3B0ZYZ4"/>
<accession>A0A3B0ZYZ4</accession>
<protein>
    <submittedName>
        <fullName evidence="2">Uncharacterized protein</fullName>
    </submittedName>
</protein>
<keyword evidence="1" id="KW-0472">Membrane</keyword>
<gene>
    <name evidence="2" type="ORF">MNBD_GAMMA20-1505</name>
</gene>
<name>A0A3B0ZYZ4_9ZZZZ</name>
<dbReference type="EMBL" id="UOFU01000017">
    <property type="protein sequence ID" value="VAW93113.1"/>
    <property type="molecule type" value="Genomic_DNA"/>
</dbReference>
<keyword evidence="1" id="KW-0812">Transmembrane</keyword>
<keyword evidence="1" id="KW-1133">Transmembrane helix</keyword>
<sequence length="41" mass="4960">MTIKQPDTLNEGLFFRSWLVVRLIFLSYIYFAFLVQKFLSN</sequence>
<feature type="transmembrane region" description="Helical" evidence="1">
    <location>
        <begin position="15"/>
        <end position="35"/>
    </location>
</feature>